<gene>
    <name evidence="1" type="ORF">LWC34_21985</name>
</gene>
<keyword evidence="2" id="KW-1185">Reference proteome</keyword>
<organism evidence="1 2">
    <name type="scientific">Kibdelosporangium philippinense</name>
    <dbReference type="NCBI Taxonomy" id="211113"/>
    <lineage>
        <taxon>Bacteria</taxon>
        <taxon>Bacillati</taxon>
        <taxon>Actinomycetota</taxon>
        <taxon>Actinomycetes</taxon>
        <taxon>Pseudonocardiales</taxon>
        <taxon>Pseudonocardiaceae</taxon>
        <taxon>Kibdelosporangium</taxon>
    </lineage>
</organism>
<accession>A0ABS8ZI08</accession>
<evidence type="ECO:0000313" key="1">
    <source>
        <dbReference type="EMBL" id="MCE7005472.1"/>
    </source>
</evidence>
<dbReference type="EMBL" id="JAJVCN010000002">
    <property type="protein sequence ID" value="MCE7005472.1"/>
    <property type="molecule type" value="Genomic_DNA"/>
</dbReference>
<evidence type="ECO:0000313" key="2">
    <source>
        <dbReference type="Proteomes" id="UP001521150"/>
    </source>
</evidence>
<dbReference type="RefSeq" id="WP_233727052.1">
    <property type="nucleotide sequence ID" value="NZ_JAJVCN010000002.1"/>
</dbReference>
<protein>
    <submittedName>
        <fullName evidence="1">Uncharacterized protein</fullName>
    </submittedName>
</protein>
<reference evidence="1 2" key="1">
    <citation type="submission" date="2021-12" db="EMBL/GenBank/DDBJ databases">
        <title>Genome sequence of Kibdelosporangium philippinense ATCC 49844.</title>
        <authorList>
            <person name="Fedorov E.A."/>
            <person name="Omeragic M."/>
            <person name="Shalygina K.F."/>
            <person name="Maclea K.S."/>
        </authorList>
    </citation>
    <scope>NUCLEOTIDE SEQUENCE [LARGE SCALE GENOMIC DNA]</scope>
    <source>
        <strain evidence="1 2">ATCC 49844</strain>
    </source>
</reference>
<dbReference type="Proteomes" id="UP001521150">
    <property type="component" value="Unassembled WGS sequence"/>
</dbReference>
<proteinExistence type="predicted"/>
<comment type="caution">
    <text evidence="1">The sequence shown here is derived from an EMBL/GenBank/DDBJ whole genome shotgun (WGS) entry which is preliminary data.</text>
</comment>
<name>A0ABS8ZI08_9PSEU</name>
<sequence>MALRRFELAPLVAALYASPYTPADFAQLRDRCGTDLPSVAADLTVLLVTVYRDCPALATERATLHTTDTADTSRVDACITTAATVIAAADRANRTGVQDQPGS</sequence>